<dbReference type="AlphaFoldDB" id="A0AAN4Z3N9"/>
<comment type="caution">
    <text evidence="3">The sequence shown here is derived from an EMBL/GenBank/DDBJ whole genome shotgun (WGS) entry which is preliminary data.</text>
</comment>
<feature type="region of interest" description="Disordered" evidence="2">
    <location>
        <begin position="1"/>
        <end position="49"/>
    </location>
</feature>
<keyword evidence="4" id="KW-1185">Reference proteome</keyword>
<accession>A0AAN4Z3N9</accession>
<organism evidence="3 4">
    <name type="scientific">Pristionchus mayeri</name>
    <dbReference type="NCBI Taxonomy" id="1317129"/>
    <lineage>
        <taxon>Eukaryota</taxon>
        <taxon>Metazoa</taxon>
        <taxon>Ecdysozoa</taxon>
        <taxon>Nematoda</taxon>
        <taxon>Chromadorea</taxon>
        <taxon>Rhabditida</taxon>
        <taxon>Rhabditina</taxon>
        <taxon>Diplogasteromorpha</taxon>
        <taxon>Diplogasteroidea</taxon>
        <taxon>Neodiplogasteridae</taxon>
        <taxon>Pristionchus</taxon>
    </lineage>
</organism>
<protein>
    <submittedName>
        <fullName evidence="3">Uncharacterized protein</fullName>
    </submittedName>
</protein>
<reference evidence="4" key="1">
    <citation type="submission" date="2022-10" db="EMBL/GenBank/DDBJ databases">
        <title>Genome assembly of Pristionchus species.</title>
        <authorList>
            <person name="Yoshida K."/>
            <person name="Sommer R.J."/>
        </authorList>
    </citation>
    <scope>NUCLEOTIDE SEQUENCE [LARGE SCALE GENOMIC DNA]</scope>
    <source>
        <strain evidence="4">RS5460</strain>
    </source>
</reference>
<evidence type="ECO:0000313" key="3">
    <source>
        <dbReference type="EMBL" id="GMR31991.1"/>
    </source>
</evidence>
<evidence type="ECO:0000256" key="2">
    <source>
        <dbReference type="SAM" id="MobiDB-lite"/>
    </source>
</evidence>
<name>A0AAN4Z3N9_9BILA</name>
<feature type="non-terminal residue" evidence="3">
    <location>
        <position position="1"/>
    </location>
</feature>
<evidence type="ECO:0000256" key="1">
    <source>
        <dbReference type="SAM" id="Coils"/>
    </source>
</evidence>
<evidence type="ECO:0000313" key="4">
    <source>
        <dbReference type="Proteomes" id="UP001328107"/>
    </source>
</evidence>
<feature type="coiled-coil region" evidence="1">
    <location>
        <begin position="105"/>
        <end position="139"/>
    </location>
</feature>
<gene>
    <name evidence="3" type="ORF">PMAYCL1PPCAC_02186</name>
</gene>
<keyword evidence="1" id="KW-0175">Coiled coil</keyword>
<dbReference type="Proteomes" id="UP001328107">
    <property type="component" value="Unassembled WGS sequence"/>
</dbReference>
<proteinExistence type="predicted"/>
<feature type="compositionally biased region" description="Acidic residues" evidence="2">
    <location>
        <begin position="20"/>
        <end position="33"/>
    </location>
</feature>
<sequence length="166" mass="18428">VGRNIEVPAQSSTSGLSGGNDEEYEVDIDGLEDDAPRLSPNNDIGSRMDRMDHMRGASLREGGTVGGYQHLGHISKMRATTAAVKQLNGENSYLKDQLDACYYRIKQLESLLMERNTRLKSLLTENLKQSTKIRRLEQELGEDAANEILSVYLALVMHALCMSTLL</sequence>
<dbReference type="EMBL" id="BTRK01000001">
    <property type="protein sequence ID" value="GMR31991.1"/>
    <property type="molecule type" value="Genomic_DNA"/>
</dbReference>